<organism evidence="2 3">
    <name type="scientific">Gloeobacter morelensis MG652769</name>
    <dbReference type="NCBI Taxonomy" id="2781736"/>
    <lineage>
        <taxon>Bacteria</taxon>
        <taxon>Bacillati</taxon>
        <taxon>Cyanobacteriota</taxon>
        <taxon>Cyanophyceae</taxon>
        <taxon>Gloeobacterales</taxon>
        <taxon>Gloeobacteraceae</taxon>
        <taxon>Gloeobacter</taxon>
        <taxon>Gloeobacter morelensis</taxon>
    </lineage>
</organism>
<keyword evidence="3" id="KW-1185">Reference proteome</keyword>
<reference evidence="2 3" key="1">
    <citation type="journal article" date="2021" name="Genome Biol. Evol.">
        <title>Complete Genome Sequencing of a Novel Gloeobacter Species from a Waterfall Cave in Mexico.</title>
        <authorList>
            <person name="Saw J.H."/>
            <person name="Cardona T."/>
            <person name="Montejano G."/>
        </authorList>
    </citation>
    <scope>NUCLEOTIDE SEQUENCE [LARGE SCALE GENOMIC DNA]</scope>
    <source>
        <strain evidence="2">MG652769</strain>
    </source>
</reference>
<protein>
    <recommendedName>
        <fullName evidence="4">DUF2214 domain-containing protein</fullName>
    </recommendedName>
</protein>
<feature type="transmembrane region" description="Helical" evidence="1">
    <location>
        <begin position="99"/>
        <end position="116"/>
    </location>
</feature>
<keyword evidence="1" id="KW-0472">Membrane</keyword>
<evidence type="ECO:0000256" key="1">
    <source>
        <dbReference type="SAM" id="Phobius"/>
    </source>
</evidence>
<sequence length="158" mass="16790">MPPETWLRQLEQTAPAVALRQGVWLYPAVEIVHIAAFVLAVGAVALFDLRLVGLARALPVAPLARFLLPVVHRSFVAAVLSGLMLFVTDATTLAANPAFRVKLALIALAGANAALLHAGPLRTVEQWTKVPSAARSMAVLSLLLWGAVLVCGRLIAYL</sequence>
<evidence type="ECO:0008006" key="4">
    <source>
        <dbReference type="Google" id="ProtNLM"/>
    </source>
</evidence>
<keyword evidence="1" id="KW-1133">Transmembrane helix</keyword>
<dbReference type="RefSeq" id="WP_230840971.1">
    <property type="nucleotide sequence ID" value="NZ_CP063845.1"/>
</dbReference>
<feature type="transmembrane region" description="Helical" evidence="1">
    <location>
        <begin position="31"/>
        <end position="54"/>
    </location>
</feature>
<accession>A0ABY3PJR9</accession>
<name>A0ABY3PJR9_9CYAN</name>
<evidence type="ECO:0000313" key="2">
    <source>
        <dbReference type="EMBL" id="UFP93915.1"/>
    </source>
</evidence>
<evidence type="ECO:0000313" key="3">
    <source>
        <dbReference type="Proteomes" id="UP001054846"/>
    </source>
</evidence>
<keyword evidence="1" id="KW-0812">Transmembrane</keyword>
<feature type="transmembrane region" description="Helical" evidence="1">
    <location>
        <begin position="137"/>
        <end position="156"/>
    </location>
</feature>
<gene>
    <name evidence="2" type="ORF">ISF26_19405</name>
</gene>
<dbReference type="Proteomes" id="UP001054846">
    <property type="component" value="Chromosome"/>
</dbReference>
<feature type="transmembrane region" description="Helical" evidence="1">
    <location>
        <begin position="66"/>
        <end position="87"/>
    </location>
</feature>
<dbReference type="EMBL" id="CP063845">
    <property type="protein sequence ID" value="UFP93915.1"/>
    <property type="molecule type" value="Genomic_DNA"/>
</dbReference>
<proteinExistence type="predicted"/>